<dbReference type="OrthoDB" id="6569904at2759"/>
<evidence type="ECO:0000313" key="4">
    <source>
        <dbReference type="EMBL" id="GBN80735.1"/>
    </source>
</evidence>
<dbReference type="InterPro" id="IPR052709">
    <property type="entry name" value="Transposase-MT_Hybrid"/>
</dbReference>
<dbReference type="EMBL" id="BGPR01019014">
    <property type="protein sequence ID" value="GBN80735.1"/>
    <property type="molecule type" value="Genomic_DNA"/>
</dbReference>
<dbReference type="PANTHER" id="PTHR46060">
    <property type="entry name" value="MARINER MOS1 TRANSPOSASE-LIKE PROTEIN"/>
    <property type="match status" value="1"/>
</dbReference>
<dbReference type="GO" id="GO:0003676">
    <property type="term" value="F:nucleic acid binding"/>
    <property type="evidence" value="ECO:0007669"/>
    <property type="project" value="InterPro"/>
</dbReference>
<dbReference type="InterPro" id="IPR036397">
    <property type="entry name" value="RNaseH_sf"/>
</dbReference>
<dbReference type="EMBL" id="BGPR01019011">
    <property type="protein sequence ID" value="GBN80730.1"/>
    <property type="molecule type" value="Genomic_DNA"/>
</dbReference>
<keyword evidence="5" id="KW-1185">Reference proteome</keyword>
<evidence type="ECO:0000313" key="2">
    <source>
        <dbReference type="EMBL" id="GBN80384.1"/>
    </source>
</evidence>
<gene>
    <name evidence="2" type="ORF">AVEN_156074_1</name>
    <name evidence="4" type="ORF">AVEN_221988_1</name>
    <name evidence="1" type="ORF">AVEN_2664_1</name>
    <name evidence="3" type="ORF">AVEN_82665_1</name>
</gene>
<sequence length="90" mass="10064">MTSGVVFIRDNSHPHSAAVTQQLPEQLKCDVSDHMAHSPDLATSDFHLFLELKNLLRSHSFQKNEGIHNKAHLTSLAATFFEEGIGNFIH</sequence>
<dbReference type="EMBL" id="BGPR01018875">
    <property type="protein sequence ID" value="GBN80383.1"/>
    <property type="molecule type" value="Genomic_DNA"/>
</dbReference>
<protein>
    <recommendedName>
        <fullName evidence="6">Histone-lysine N-methyltransferase SETMAR</fullName>
    </recommendedName>
</protein>
<name>A0A4Y2RXG5_ARAVE</name>
<evidence type="ECO:0000313" key="3">
    <source>
        <dbReference type="EMBL" id="GBN80730.1"/>
    </source>
</evidence>
<comment type="caution">
    <text evidence="1">The sequence shown here is derived from an EMBL/GenBank/DDBJ whole genome shotgun (WGS) entry which is preliminary data.</text>
</comment>
<dbReference type="PANTHER" id="PTHR46060:SF3">
    <property type="entry name" value="PROTEIN GVQW3"/>
    <property type="match status" value="1"/>
</dbReference>
<evidence type="ECO:0000313" key="1">
    <source>
        <dbReference type="EMBL" id="GBN80383.1"/>
    </source>
</evidence>
<dbReference type="EMBL" id="BGPR01018876">
    <property type="protein sequence ID" value="GBN80384.1"/>
    <property type="molecule type" value="Genomic_DNA"/>
</dbReference>
<dbReference type="AlphaFoldDB" id="A0A4Y2RXG5"/>
<dbReference type="Gene3D" id="3.30.420.10">
    <property type="entry name" value="Ribonuclease H-like superfamily/Ribonuclease H"/>
    <property type="match status" value="1"/>
</dbReference>
<evidence type="ECO:0000313" key="5">
    <source>
        <dbReference type="Proteomes" id="UP000499080"/>
    </source>
</evidence>
<dbReference type="Proteomes" id="UP000499080">
    <property type="component" value="Unassembled WGS sequence"/>
</dbReference>
<reference evidence="1 5" key="1">
    <citation type="journal article" date="2019" name="Sci. Rep.">
        <title>Orb-weaving spider Araneus ventricosus genome elucidates the spidroin gene catalogue.</title>
        <authorList>
            <person name="Kono N."/>
            <person name="Nakamura H."/>
            <person name="Ohtoshi R."/>
            <person name="Moran D.A.P."/>
            <person name="Shinohara A."/>
            <person name="Yoshida Y."/>
            <person name="Fujiwara M."/>
            <person name="Mori M."/>
            <person name="Tomita M."/>
            <person name="Arakawa K."/>
        </authorList>
    </citation>
    <scope>NUCLEOTIDE SEQUENCE [LARGE SCALE GENOMIC DNA]</scope>
</reference>
<evidence type="ECO:0008006" key="6">
    <source>
        <dbReference type="Google" id="ProtNLM"/>
    </source>
</evidence>
<proteinExistence type="predicted"/>
<accession>A0A4Y2RXG5</accession>
<organism evidence="1 5">
    <name type="scientific">Araneus ventricosus</name>
    <name type="common">Orbweaver spider</name>
    <name type="synonym">Epeira ventricosa</name>
    <dbReference type="NCBI Taxonomy" id="182803"/>
    <lineage>
        <taxon>Eukaryota</taxon>
        <taxon>Metazoa</taxon>
        <taxon>Ecdysozoa</taxon>
        <taxon>Arthropoda</taxon>
        <taxon>Chelicerata</taxon>
        <taxon>Arachnida</taxon>
        <taxon>Araneae</taxon>
        <taxon>Araneomorphae</taxon>
        <taxon>Entelegynae</taxon>
        <taxon>Araneoidea</taxon>
        <taxon>Araneidae</taxon>
        <taxon>Araneus</taxon>
    </lineage>
</organism>